<dbReference type="GO" id="GO:0016491">
    <property type="term" value="F:oxidoreductase activity"/>
    <property type="evidence" value="ECO:0007669"/>
    <property type="project" value="TreeGrafter"/>
</dbReference>
<evidence type="ECO:0000313" key="2">
    <source>
        <dbReference type="Proteomes" id="UP000003688"/>
    </source>
</evidence>
<dbReference type="Pfam" id="PF13646">
    <property type="entry name" value="HEAT_2"/>
    <property type="match status" value="1"/>
</dbReference>
<dbReference type="Gene3D" id="1.25.10.10">
    <property type="entry name" value="Leucine-rich Repeat Variant"/>
    <property type="match status" value="2"/>
</dbReference>
<dbReference type="InterPro" id="IPR016024">
    <property type="entry name" value="ARM-type_fold"/>
</dbReference>
<protein>
    <submittedName>
        <fullName evidence="1">HEAT domain containing protein</fullName>
    </submittedName>
</protein>
<keyword evidence="2" id="KW-1185">Reference proteome</keyword>
<dbReference type="STRING" id="320771.Cflav_PD0335"/>
<dbReference type="SMART" id="SM00567">
    <property type="entry name" value="EZ_HEAT"/>
    <property type="match status" value="3"/>
</dbReference>
<dbReference type="EMBL" id="ABOX02000074">
    <property type="protein sequence ID" value="EEF57326.1"/>
    <property type="molecule type" value="Genomic_DNA"/>
</dbReference>
<dbReference type="SUPFAM" id="SSF48371">
    <property type="entry name" value="ARM repeat"/>
    <property type="match status" value="1"/>
</dbReference>
<proteinExistence type="predicted"/>
<dbReference type="InterPro" id="IPR004155">
    <property type="entry name" value="PBS_lyase_HEAT"/>
</dbReference>
<name>B9XS71_PEDPL</name>
<organism evidence="1 2">
    <name type="scientific">Pedosphaera parvula (strain Ellin514)</name>
    <dbReference type="NCBI Taxonomy" id="320771"/>
    <lineage>
        <taxon>Bacteria</taxon>
        <taxon>Pseudomonadati</taxon>
        <taxon>Verrucomicrobiota</taxon>
        <taxon>Pedosphaerae</taxon>
        <taxon>Pedosphaerales</taxon>
        <taxon>Pedosphaeraceae</taxon>
        <taxon>Pedosphaera</taxon>
    </lineage>
</organism>
<dbReference type="PANTHER" id="PTHR12697">
    <property type="entry name" value="PBS LYASE HEAT-LIKE PROTEIN"/>
    <property type="match status" value="1"/>
</dbReference>
<accession>B9XS71</accession>
<dbReference type="PANTHER" id="PTHR12697:SF5">
    <property type="entry name" value="DEOXYHYPUSINE HYDROXYLASE"/>
    <property type="match status" value="1"/>
</dbReference>
<evidence type="ECO:0000313" key="1">
    <source>
        <dbReference type="EMBL" id="EEF57326.1"/>
    </source>
</evidence>
<dbReference type="InterPro" id="IPR011989">
    <property type="entry name" value="ARM-like"/>
</dbReference>
<gene>
    <name evidence="1" type="ORF">Cflav_PD0335</name>
</gene>
<comment type="caution">
    <text evidence="1">The sequence shown here is derived from an EMBL/GenBank/DDBJ whole genome shotgun (WGS) entry which is preliminary data.</text>
</comment>
<dbReference type="AlphaFoldDB" id="B9XS71"/>
<dbReference type="Proteomes" id="UP000003688">
    <property type="component" value="Unassembled WGS sequence"/>
</dbReference>
<sequence precursor="true">MKITPPTTNPPSRKRTKLVLAALVLTCIAGLAWLIRPGPEPGYNGKPFTLWLEEYSKQNSSGKLDKEHRQAMKALGEMGPNAIPIIIRTLENNDSPMRDKYRETWPTLPAFIKKILPRPELRFSTGDASEMLRRVVGTHILDHLPALLQSRNPAVREVAIGMWLYTYPKPLSNEQILALCIPCLKDPDSMVRFDAAMALESIGPAASNAVPELILALQGSNAGRYKGITIGAPDAAAGALGSIGPAAASAVPALTNLLTSTNVYLRIEVASAIWHITSNESIALPVLISEGPKLDPSFKSSAIRPVGEMGPRAKTAIPMLLNELTNSKNERYTLQLVTNALKAIDPEAATKAGVKFGTNANSAIPAWIALLNSETNKAARDRISDALKAIDPEAAAKAGVK</sequence>
<reference evidence="1 2" key="1">
    <citation type="journal article" date="2011" name="J. Bacteriol.">
        <title>Genome sequence of 'Pedosphaera parvula' Ellin514, an aerobic Verrucomicrobial isolate from pasture soil.</title>
        <authorList>
            <person name="Kant R."/>
            <person name="van Passel M.W."/>
            <person name="Sangwan P."/>
            <person name="Palva A."/>
            <person name="Lucas S."/>
            <person name="Copeland A."/>
            <person name="Lapidus A."/>
            <person name="Glavina Del Rio T."/>
            <person name="Dalin E."/>
            <person name="Tice H."/>
            <person name="Bruce D."/>
            <person name="Goodwin L."/>
            <person name="Pitluck S."/>
            <person name="Chertkov O."/>
            <person name="Larimer F.W."/>
            <person name="Land M.L."/>
            <person name="Hauser L."/>
            <person name="Brettin T.S."/>
            <person name="Detter J.C."/>
            <person name="Han S."/>
            <person name="de Vos W.M."/>
            <person name="Janssen P.H."/>
            <person name="Smidt H."/>
        </authorList>
    </citation>
    <scope>NUCLEOTIDE SEQUENCE [LARGE SCALE GENOMIC DNA]</scope>
    <source>
        <strain evidence="1 2">Ellin514</strain>
    </source>
</reference>